<organism evidence="1 2">
    <name type="scientific">Malus domestica</name>
    <name type="common">Apple</name>
    <name type="synonym">Pyrus malus</name>
    <dbReference type="NCBI Taxonomy" id="3750"/>
    <lineage>
        <taxon>Eukaryota</taxon>
        <taxon>Viridiplantae</taxon>
        <taxon>Streptophyta</taxon>
        <taxon>Embryophyta</taxon>
        <taxon>Tracheophyta</taxon>
        <taxon>Spermatophyta</taxon>
        <taxon>Magnoliopsida</taxon>
        <taxon>eudicotyledons</taxon>
        <taxon>Gunneridae</taxon>
        <taxon>Pentapetalae</taxon>
        <taxon>rosids</taxon>
        <taxon>fabids</taxon>
        <taxon>Rosales</taxon>
        <taxon>Rosaceae</taxon>
        <taxon>Amygdaloideae</taxon>
        <taxon>Maleae</taxon>
        <taxon>Malus</taxon>
    </lineage>
</organism>
<proteinExistence type="predicted"/>
<dbReference type="AlphaFoldDB" id="A0A498HNL9"/>
<keyword evidence="2" id="KW-1185">Reference proteome</keyword>
<comment type="caution">
    <text evidence="1">The sequence shown here is derived from an EMBL/GenBank/DDBJ whole genome shotgun (WGS) entry which is preliminary data.</text>
</comment>
<reference evidence="1 2" key="1">
    <citation type="submission" date="2018-10" db="EMBL/GenBank/DDBJ databases">
        <title>A high-quality apple genome assembly.</title>
        <authorList>
            <person name="Hu J."/>
        </authorList>
    </citation>
    <scope>NUCLEOTIDE SEQUENCE [LARGE SCALE GENOMIC DNA]</scope>
    <source>
        <strain evidence="2">cv. HFTH1</strain>
        <tissue evidence="1">Young leaf</tissue>
    </source>
</reference>
<dbReference type="Proteomes" id="UP000290289">
    <property type="component" value="Chromosome 15"/>
</dbReference>
<dbReference type="SUPFAM" id="SSF54427">
    <property type="entry name" value="NTF2-like"/>
    <property type="match status" value="1"/>
</dbReference>
<accession>A0A498HNL9</accession>
<sequence>MEGEDSEKAKNKTTVTVLYQALTSKDVDVVHFLLAPYLEWWFHGPPTHQHLNRLLTGAPPYDSSFKFIPLSIIAFGSMVLVEGYDDVRSISWVYAWIFTDKIITQVMEYYNTSVTITRLSSLHIRSQLGNCQYVWQSKLSDNKSVPGLVLAL</sequence>
<dbReference type="PANTHER" id="PTHR33703">
    <property type="entry name" value="OS07G0691300 PROTEIN"/>
    <property type="match status" value="1"/>
</dbReference>
<evidence type="ECO:0000313" key="1">
    <source>
        <dbReference type="EMBL" id="RXH72479.1"/>
    </source>
</evidence>
<dbReference type="InterPro" id="IPR032710">
    <property type="entry name" value="NTF2-like_dom_sf"/>
</dbReference>
<dbReference type="EMBL" id="RDQH01000341">
    <property type="protein sequence ID" value="RXH72479.1"/>
    <property type="molecule type" value="Genomic_DNA"/>
</dbReference>
<dbReference type="STRING" id="3750.A0A498HNL9"/>
<dbReference type="PANTHER" id="PTHR33703:SF1">
    <property type="entry name" value="WOUND-INDUCED PROTEIN 1"/>
    <property type="match status" value="1"/>
</dbReference>
<protein>
    <recommendedName>
        <fullName evidence="3">Wound-induced protein 1</fullName>
    </recommendedName>
</protein>
<evidence type="ECO:0000313" key="2">
    <source>
        <dbReference type="Proteomes" id="UP000290289"/>
    </source>
</evidence>
<dbReference type="Pfam" id="PF07107">
    <property type="entry name" value="WI12"/>
    <property type="match status" value="1"/>
</dbReference>
<name>A0A498HNL9_MALDO</name>
<evidence type="ECO:0008006" key="3">
    <source>
        <dbReference type="Google" id="ProtNLM"/>
    </source>
</evidence>
<dbReference type="Gene3D" id="3.10.450.50">
    <property type="match status" value="1"/>
</dbReference>
<gene>
    <name evidence="1" type="ORF">DVH24_012163</name>
</gene>
<dbReference type="InterPro" id="IPR009798">
    <property type="entry name" value="Wun1-like"/>
</dbReference>